<protein>
    <submittedName>
        <fullName evidence="1">Uncharacterized protein</fullName>
    </submittedName>
</protein>
<dbReference type="Proteomes" id="UP001227192">
    <property type="component" value="Unassembled WGS sequence"/>
</dbReference>
<accession>A0AAI9TGS3</accession>
<evidence type="ECO:0000313" key="1">
    <source>
        <dbReference type="EMBL" id="KAJ9486946.1"/>
    </source>
</evidence>
<keyword evidence="2" id="KW-1185">Reference proteome</keyword>
<evidence type="ECO:0000313" key="2">
    <source>
        <dbReference type="Proteomes" id="UP001227192"/>
    </source>
</evidence>
<dbReference type="EMBL" id="LACB01000183">
    <property type="protein sequence ID" value="KAJ9486946.1"/>
    <property type="molecule type" value="Genomic_DNA"/>
</dbReference>
<dbReference type="AlphaFoldDB" id="A0AAI9TGS3"/>
<sequence>MRTKERPKSRCIRREDEHLSRFSNSYAQTVKSQVYRLDSGMQSKRVLRFKILKL</sequence>
<reference evidence="1" key="2">
    <citation type="journal article" date="2016" name="Fungal Biol.">
        <title>Ochratoxin A production by Penicillium thymicola.</title>
        <authorList>
            <person name="Nguyen H.D.T."/>
            <person name="McMullin D.R."/>
            <person name="Ponomareva E."/>
            <person name="Riley R."/>
            <person name="Pomraning K.R."/>
            <person name="Baker S.E."/>
            <person name="Seifert K.A."/>
        </authorList>
    </citation>
    <scope>NUCLEOTIDE SEQUENCE</scope>
    <source>
        <strain evidence="1">DAOM 180753</strain>
    </source>
</reference>
<comment type="caution">
    <text evidence="1">The sequence shown here is derived from an EMBL/GenBank/DDBJ whole genome shotgun (WGS) entry which is preliminary data.</text>
</comment>
<reference evidence="1" key="1">
    <citation type="submission" date="2015-06" db="EMBL/GenBank/DDBJ databases">
        <authorList>
            <person name="Nguyen H."/>
        </authorList>
    </citation>
    <scope>NUCLEOTIDE SEQUENCE</scope>
    <source>
        <strain evidence="1">DAOM 180753</strain>
    </source>
</reference>
<feature type="non-terminal residue" evidence="1">
    <location>
        <position position="54"/>
    </location>
</feature>
<organism evidence="1 2">
    <name type="scientific">Penicillium thymicola</name>
    <dbReference type="NCBI Taxonomy" id="293382"/>
    <lineage>
        <taxon>Eukaryota</taxon>
        <taxon>Fungi</taxon>
        <taxon>Dikarya</taxon>
        <taxon>Ascomycota</taxon>
        <taxon>Pezizomycotina</taxon>
        <taxon>Eurotiomycetes</taxon>
        <taxon>Eurotiomycetidae</taxon>
        <taxon>Eurotiales</taxon>
        <taxon>Aspergillaceae</taxon>
        <taxon>Penicillium</taxon>
    </lineage>
</organism>
<gene>
    <name evidence="1" type="ORF">VN97_g6388</name>
</gene>
<name>A0AAI9TGS3_PENTH</name>
<proteinExistence type="predicted"/>